<dbReference type="KEGG" id="slr:L21SP2_1382"/>
<dbReference type="EMBL" id="CP006939">
    <property type="protein sequence ID" value="AHC14781.1"/>
    <property type="molecule type" value="Genomic_DNA"/>
</dbReference>
<accession>V5WHY6</accession>
<evidence type="ECO:0000313" key="1">
    <source>
        <dbReference type="EMBL" id="AHC14781.1"/>
    </source>
</evidence>
<gene>
    <name evidence="1" type="ORF">L21SP2_1382</name>
</gene>
<dbReference type="Proteomes" id="UP000018680">
    <property type="component" value="Chromosome"/>
</dbReference>
<name>V5WHY6_9SPIO</name>
<dbReference type="HOGENOM" id="CLU_3348462_0_0_12"/>
<dbReference type="AlphaFoldDB" id="V5WHY6"/>
<evidence type="ECO:0000313" key="2">
    <source>
        <dbReference type="Proteomes" id="UP000018680"/>
    </source>
</evidence>
<reference evidence="1 2" key="1">
    <citation type="journal article" date="2015" name="Stand. Genomic Sci.">
        <title>Complete genome sequence and description of Salinispira pacifica gen. nov., sp. nov., a novel spirochaete isolated form a hypersaline microbial mat.</title>
        <authorList>
            <person name="Ben Hania W."/>
            <person name="Joseph M."/>
            <person name="Schumann P."/>
            <person name="Bunk B."/>
            <person name="Fiebig A."/>
            <person name="Sproer C."/>
            <person name="Klenk H.P."/>
            <person name="Fardeau M.L."/>
            <person name="Spring S."/>
        </authorList>
    </citation>
    <scope>NUCLEOTIDE SEQUENCE [LARGE SCALE GENOMIC DNA]</scope>
    <source>
        <strain evidence="1 2">L21-RPul-D2</strain>
    </source>
</reference>
<protein>
    <submittedName>
        <fullName evidence="1">Uncharacterized protein</fullName>
    </submittedName>
</protein>
<organism evidence="1 2">
    <name type="scientific">Salinispira pacifica</name>
    <dbReference type="NCBI Taxonomy" id="1307761"/>
    <lineage>
        <taxon>Bacteria</taxon>
        <taxon>Pseudomonadati</taxon>
        <taxon>Spirochaetota</taxon>
        <taxon>Spirochaetia</taxon>
        <taxon>Spirochaetales</taxon>
        <taxon>Spirochaetaceae</taxon>
        <taxon>Salinispira</taxon>
    </lineage>
</organism>
<sequence>MPFFCNLDRAAGQPGRERGCQSGRYSRVIPGQVSVVK</sequence>
<keyword evidence="2" id="KW-1185">Reference proteome</keyword>
<proteinExistence type="predicted"/>